<organism evidence="13 14">
    <name type="scientific">Nostocoides australiense Ben110</name>
    <dbReference type="NCBI Taxonomy" id="1193182"/>
    <lineage>
        <taxon>Bacteria</taxon>
        <taxon>Bacillati</taxon>
        <taxon>Actinomycetota</taxon>
        <taxon>Actinomycetes</taxon>
        <taxon>Micrococcales</taxon>
        <taxon>Intrasporangiaceae</taxon>
        <taxon>Nostocoides</taxon>
    </lineage>
</organism>
<dbReference type="Pfam" id="PF00535">
    <property type="entry name" value="Glycos_transf_2"/>
    <property type="match status" value="1"/>
</dbReference>
<dbReference type="NCBIfam" id="NF010496">
    <property type="entry name" value="PRK13915.1"/>
    <property type="match status" value="1"/>
</dbReference>
<name>W6K0Q1_9MICO</name>
<keyword evidence="6" id="KW-0460">Magnesium</keyword>
<keyword evidence="14" id="KW-1185">Reference proteome</keyword>
<dbReference type="SUPFAM" id="SSF53448">
    <property type="entry name" value="Nucleotide-diphospho-sugar transferases"/>
    <property type="match status" value="1"/>
</dbReference>
<evidence type="ECO:0000256" key="8">
    <source>
        <dbReference type="ARBA" id="ARBA00040894"/>
    </source>
</evidence>
<feature type="compositionally biased region" description="Basic and acidic residues" evidence="11">
    <location>
        <begin position="305"/>
        <end position="315"/>
    </location>
</feature>
<gene>
    <name evidence="13" type="ORF">BN11_700005</name>
</gene>
<dbReference type="InterPro" id="IPR050256">
    <property type="entry name" value="Glycosyltransferase_2"/>
</dbReference>
<evidence type="ECO:0000256" key="5">
    <source>
        <dbReference type="ARBA" id="ARBA00022679"/>
    </source>
</evidence>
<keyword evidence="5" id="KW-0808">Transferase</keyword>
<evidence type="ECO:0000256" key="9">
    <source>
        <dbReference type="ARBA" id="ARBA00048689"/>
    </source>
</evidence>
<evidence type="ECO:0000256" key="4">
    <source>
        <dbReference type="ARBA" id="ARBA00022676"/>
    </source>
</evidence>
<proteinExistence type="inferred from homology"/>
<feature type="domain" description="Glycosyltransferase 2-like" evidence="12">
    <location>
        <begin position="25"/>
        <end position="140"/>
    </location>
</feature>
<dbReference type="Proteomes" id="UP000035763">
    <property type="component" value="Unassembled WGS sequence"/>
</dbReference>
<comment type="similarity">
    <text evidence="3">Belongs to the glycosyltransferase 2 family.</text>
</comment>
<evidence type="ECO:0000256" key="10">
    <source>
        <dbReference type="ARBA" id="ARBA00048997"/>
    </source>
</evidence>
<dbReference type="AlphaFoldDB" id="W6K0Q1"/>
<accession>W6K0Q1</accession>
<evidence type="ECO:0000256" key="11">
    <source>
        <dbReference type="SAM" id="MobiDB-lite"/>
    </source>
</evidence>
<evidence type="ECO:0000256" key="1">
    <source>
        <dbReference type="ARBA" id="ARBA00001936"/>
    </source>
</evidence>
<dbReference type="EC" id="2.4.1.266" evidence="7"/>
<comment type="catalytic activity">
    <reaction evidence="10">
        <text>an NDP-alpha-D-glucose + (2R)-3-phosphoglycerate = (2R)-2-O-(alpha-D-glucopyranosyl)-3-phospho-glycerate + a ribonucleoside 5'-diphosphate + H(+)</text>
        <dbReference type="Rhea" id="RHEA:47244"/>
        <dbReference type="ChEBI" id="CHEBI:15378"/>
        <dbReference type="ChEBI" id="CHEBI:57930"/>
        <dbReference type="ChEBI" id="CHEBI:58272"/>
        <dbReference type="ChEBI" id="CHEBI:62600"/>
        <dbReference type="ChEBI" id="CHEBI:76533"/>
        <dbReference type="EC" id="2.4.1.266"/>
    </reaction>
    <physiologicalReaction direction="left-to-right" evidence="10">
        <dbReference type="Rhea" id="RHEA:47245"/>
    </physiologicalReaction>
</comment>
<evidence type="ECO:0000259" key="12">
    <source>
        <dbReference type="Pfam" id="PF00535"/>
    </source>
</evidence>
<feature type="region of interest" description="Disordered" evidence="11">
    <location>
        <begin position="285"/>
        <end position="315"/>
    </location>
</feature>
<reference evidence="13 14" key="1">
    <citation type="journal article" date="2013" name="ISME J.">
        <title>A metabolic model for members of the genus Tetrasphaera involved in enhanced biological phosphorus removal.</title>
        <authorList>
            <person name="Kristiansen R."/>
            <person name="Nguyen H.T.T."/>
            <person name="Saunders A.M."/>
            <person name="Nielsen J.L."/>
            <person name="Wimmer R."/>
            <person name="Le V.Q."/>
            <person name="McIlroy S.J."/>
            <person name="Petrovski S."/>
            <person name="Seviour R.J."/>
            <person name="Calteau A."/>
            <person name="Nielsen K.L."/>
            <person name="Nielsen P.H."/>
        </authorList>
    </citation>
    <scope>NUCLEOTIDE SEQUENCE [LARGE SCALE GENOMIC DNA]</scope>
    <source>
        <strain evidence="13 14">Ben110</strain>
    </source>
</reference>
<evidence type="ECO:0000313" key="14">
    <source>
        <dbReference type="Proteomes" id="UP000035763"/>
    </source>
</evidence>
<comment type="caution">
    <text evidence="13">The sequence shown here is derived from an EMBL/GenBank/DDBJ whole genome shotgun (WGS) entry which is preliminary data.</text>
</comment>
<sequence>MRPVHQHGEWSEAQLLGAKAGQRVSVVIPARDEQDSVGDVVARVREEWVERHPLVDEVIVIDSDSKDATAERARSAGALVFAAAEVRPDVGAAQGKGEALWKALHVVTGDLLVFLDADLLDWGPHFVPGLLGPLLTDPQVRLVKAVYDRPMVDDGGRQAEAGGRVTELVARPLIALHWPYLSDLVQPLSGEWAIRRSTFERLSVPMGYGVEIAAVVDVAERHGADAIAQVDLGRRTHRHHRHDTLGPMAVQVLAAAEVRLGWRSPGRRDDHVTLVQYDRTPTGFVRHERHPNIGERPPAWSVEGYRNETGEDLRQ</sequence>
<dbReference type="PANTHER" id="PTHR48090:SF10">
    <property type="entry name" value="GLUCOSYL-3-PHOSPHOGLYCERATE SYNTHASE"/>
    <property type="match status" value="1"/>
</dbReference>
<dbReference type="EMBL" id="CAJA01000497">
    <property type="protein sequence ID" value="CCH75448.1"/>
    <property type="molecule type" value="Genomic_DNA"/>
</dbReference>
<dbReference type="PANTHER" id="PTHR48090">
    <property type="entry name" value="UNDECAPRENYL-PHOSPHATE 4-DEOXY-4-FORMAMIDO-L-ARABINOSE TRANSFERASE-RELATED"/>
    <property type="match status" value="1"/>
</dbReference>
<evidence type="ECO:0000256" key="2">
    <source>
        <dbReference type="ARBA" id="ARBA00001946"/>
    </source>
</evidence>
<dbReference type="InterPro" id="IPR029044">
    <property type="entry name" value="Nucleotide-diphossugar_trans"/>
</dbReference>
<dbReference type="InterPro" id="IPR001173">
    <property type="entry name" value="Glyco_trans_2-like"/>
</dbReference>
<comment type="cofactor">
    <cofactor evidence="1">
        <name>Mn(2+)</name>
        <dbReference type="ChEBI" id="CHEBI:29035"/>
    </cofactor>
</comment>
<dbReference type="Gene3D" id="3.90.550.10">
    <property type="entry name" value="Spore Coat Polysaccharide Biosynthesis Protein SpsA, Chain A"/>
    <property type="match status" value="1"/>
</dbReference>
<protein>
    <recommendedName>
        <fullName evidence="8">Glucosyl-3-phosphoglycerate synthase</fullName>
        <ecNumber evidence="7">2.4.1.266</ecNumber>
    </recommendedName>
</protein>
<evidence type="ECO:0000256" key="3">
    <source>
        <dbReference type="ARBA" id="ARBA00006739"/>
    </source>
</evidence>
<evidence type="ECO:0000313" key="13">
    <source>
        <dbReference type="EMBL" id="CCH75448.1"/>
    </source>
</evidence>
<evidence type="ECO:0000256" key="7">
    <source>
        <dbReference type="ARBA" id="ARBA00039022"/>
    </source>
</evidence>
<keyword evidence="4" id="KW-0328">Glycosyltransferase</keyword>
<dbReference type="GO" id="GO:0016757">
    <property type="term" value="F:glycosyltransferase activity"/>
    <property type="evidence" value="ECO:0007669"/>
    <property type="project" value="UniProtKB-KW"/>
</dbReference>
<comment type="cofactor">
    <cofactor evidence="2">
        <name>Mg(2+)</name>
        <dbReference type="ChEBI" id="CHEBI:18420"/>
    </cofactor>
</comment>
<dbReference type="STRING" id="1193182.BN11_700005"/>
<comment type="catalytic activity">
    <reaction evidence="9">
        <text>(2R)-3-phosphoglycerate + UDP-alpha-D-glucose = (2R)-2-O-(alpha-D-glucopyranosyl)-3-phospho-glycerate + UDP + H(+)</text>
        <dbReference type="Rhea" id="RHEA:31319"/>
        <dbReference type="ChEBI" id="CHEBI:15378"/>
        <dbReference type="ChEBI" id="CHEBI:58223"/>
        <dbReference type="ChEBI" id="CHEBI:58272"/>
        <dbReference type="ChEBI" id="CHEBI:58885"/>
        <dbReference type="ChEBI" id="CHEBI:62600"/>
        <dbReference type="EC" id="2.4.1.266"/>
    </reaction>
    <physiologicalReaction direction="left-to-right" evidence="9">
        <dbReference type="Rhea" id="RHEA:31320"/>
    </physiologicalReaction>
</comment>
<evidence type="ECO:0000256" key="6">
    <source>
        <dbReference type="ARBA" id="ARBA00022842"/>
    </source>
</evidence>